<dbReference type="InterPro" id="IPR027417">
    <property type="entry name" value="P-loop_NTPase"/>
</dbReference>
<evidence type="ECO:0000313" key="5">
    <source>
        <dbReference type="Proteomes" id="UP000664835"/>
    </source>
</evidence>
<keyword evidence="5" id="KW-1185">Reference proteome</keyword>
<dbReference type="NCBIfam" id="NF038214">
    <property type="entry name" value="IS21_help_AAA"/>
    <property type="match status" value="1"/>
</dbReference>
<dbReference type="InterPro" id="IPR002611">
    <property type="entry name" value="IstB_ATP-bd"/>
</dbReference>
<accession>A0ABS3Q4X1</accession>
<gene>
    <name evidence="4" type="primary">istB</name>
    <name evidence="4" type="ORF">J3998_07400</name>
</gene>
<evidence type="ECO:0000256" key="1">
    <source>
        <dbReference type="ARBA" id="ARBA00022741"/>
    </source>
</evidence>
<comment type="caution">
    <text evidence="4">The sequence shown here is derived from an EMBL/GenBank/DDBJ whole genome shotgun (WGS) entry which is preliminary data.</text>
</comment>
<evidence type="ECO:0000313" key="4">
    <source>
        <dbReference type="EMBL" id="MBO1927401.1"/>
    </source>
</evidence>
<dbReference type="Proteomes" id="UP000664835">
    <property type="component" value="Unassembled WGS sequence"/>
</dbReference>
<dbReference type="InterPro" id="IPR028350">
    <property type="entry name" value="DNAC/IstB-like"/>
</dbReference>
<keyword evidence="1" id="KW-0547">Nucleotide-binding</keyword>
<dbReference type="EMBL" id="JAGETV010000011">
    <property type="protein sequence ID" value="MBO1927401.1"/>
    <property type="molecule type" value="Genomic_DNA"/>
</dbReference>
<dbReference type="InterPro" id="IPR047661">
    <property type="entry name" value="IstB"/>
</dbReference>
<sequence>MLNNQTINKLEELKFTGMANGYRTQMETARYAHMSFDERLGMLVDQEMTERENRRYANLIRSAKLKFASACVEDIDYQPSRGLDRPMMEGLKDLEWLKHGIDLVLTGPAGTGKTWIACALGEKACREGLKVSFQRLPILLEEFKLAHVDGTFHSKLAKLTKVDLLILDDLGVSPINAQGRGDLLEIIDSRSTTKSTIVTSQLPVSKWHDYLSSGNPTAADAILDRITGGSYRIEFKGESMRKLRKK</sequence>
<organism evidence="4 5">
    <name type="scientific">Thiomicrorhabdus marina</name>
    <dbReference type="NCBI Taxonomy" id="2818442"/>
    <lineage>
        <taxon>Bacteria</taxon>
        <taxon>Pseudomonadati</taxon>
        <taxon>Pseudomonadota</taxon>
        <taxon>Gammaproteobacteria</taxon>
        <taxon>Thiotrichales</taxon>
        <taxon>Piscirickettsiaceae</taxon>
        <taxon>Thiomicrorhabdus</taxon>
    </lineage>
</organism>
<dbReference type="PANTHER" id="PTHR30050">
    <property type="entry name" value="CHROMOSOMAL REPLICATION INITIATOR PROTEIN DNAA"/>
    <property type="match status" value="1"/>
</dbReference>
<name>A0ABS3Q4X1_9GAMM</name>
<dbReference type="CDD" id="cd00009">
    <property type="entry name" value="AAA"/>
    <property type="match status" value="1"/>
</dbReference>
<dbReference type="Gene3D" id="3.40.50.300">
    <property type="entry name" value="P-loop containing nucleotide triphosphate hydrolases"/>
    <property type="match status" value="1"/>
</dbReference>
<dbReference type="PIRSF" id="PIRSF003073">
    <property type="entry name" value="DNAC_TnpB_IstB"/>
    <property type="match status" value="1"/>
</dbReference>
<dbReference type="RefSeq" id="WP_208149396.1">
    <property type="nucleotide sequence ID" value="NZ_JAGETV010000011.1"/>
</dbReference>
<reference evidence="4 5" key="1">
    <citation type="submission" date="2021-03" db="EMBL/GenBank/DDBJ databases">
        <title>Thiomicrorhabdus sp.nov.,novel sulfur-oxidizing bacteria isolated from coastal sediment.</title>
        <authorList>
            <person name="Liu X."/>
        </authorList>
    </citation>
    <scope>NUCLEOTIDE SEQUENCE [LARGE SCALE GENOMIC DNA]</scope>
    <source>
        <strain evidence="4 5">6S2-11</strain>
    </source>
</reference>
<dbReference type="PANTHER" id="PTHR30050:SF4">
    <property type="entry name" value="ATP-BINDING PROTEIN RV3427C IN INSERTION SEQUENCE-RELATED"/>
    <property type="match status" value="1"/>
</dbReference>
<evidence type="ECO:0000259" key="3">
    <source>
        <dbReference type="Pfam" id="PF01695"/>
    </source>
</evidence>
<dbReference type="Pfam" id="PF01695">
    <property type="entry name" value="IstB_IS21"/>
    <property type="match status" value="1"/>
</dbReference>
<feature type="domain" description="IstB-like ATP-binding" evidence="3">
    <location>
        <begin position="9"/>
        <end position="245"/>
    </location>
</feature>
<evidence type="ECO:0000256" key="2">
    <source>
        <dbReference type="ARBA" id="ARBA00022840"/>
    </source>
</evidence>
<keyword evidence="2" id="KW-0067">ATP-binding</keyword>
<proteinExistence type="predicted"/>
<protein>
    <submittedName>
        <fullName evidence="4">IS21-like element helper ATPase IstB</fullName>
    </submittedName>
</protein>
<dbReference type="SUPFAM" id="SSF52540">
    <property type="entry name" value="P-loop containing nucleoside triphosphate hydrolases"/>
    <property type="match status" value="1"/>
</dbReference>